<dbReference type="Pfam" id="PF03466">
    <property type="entry name" value="LysR_substrate"/>
    <property type="match status" value="1"/>
</dbReference>
<dbReference type="SUPFAM" id="SSF53850">
    <property type="entry name" value="Periplasmic binding protein-like II"/>
    <property type="match status" value="1"/>
</dbReference>
<evidence type="ECO:0000256" key="2">
    <source>
        <dbReference type="ARBA" id="ARBA00023015"/>
    </source>
</evidence>
<accession>A0A369WAI0</accession>
<dbReference type="RefSeq" id="WP_114696648.1">
    <property type="nucleotide sequence ID" value="NZ_QQOH01000004.1"/>
</dbReference>
<evidence type="ECO:0000313" key="6">
    <source>
        <dbReference type="EMBL" id="RDE19028.1"/>
    </source>
</evidence>
<keyword evidence="3" id="KW-0238">DNA-binding</keyword>
<dbReference type="PRINTS" id="PR00039">
    <property type="entry name" value="HTHLYSR"/>
</dbReference>
<dbReference type="NCBIfam" id="TIGR03298">
    <property type="entry name" value="argP"/>
    <property type="match status" value="1"/>
</dbReference>
<protein>
    <submittedName>
        <fullName evidence="6">LysR family transcriptional regulator ArgP</fullName>
    </submittedName>
</protein>
<dbReference type="InterPro" id="IPR036390">
    <property type="entry name" value="WH_DNA-bd_sf"/>
</dbReference>
<evidence type="ECO:0000313" key="7">
    <source>
        <dbReference type="Proteomes" id="UP000253769"/>
    </source>
</evidence>
<dbReference type="PROSITE" id="PS50931">
    <property type="entry name" value="HTH_LYSR"/>
    <property type="match status" value="1"/>
</dbReference>
<dbReference type="Proteomes" id="UP000253769">
    <property type="component" value="Unassembled WGS sequence"/>
</dbReference>
<dbReference type="OrthoDB" id="3252676at2"/>
<dbReference type="Pfam" id="PF00126">
    <property type="entry name" value="HTH_1"/>
    <property type="match status" value="1"/>
</dbReference>
<dbReference type="GO" id="GO:0003700">
    <property type="term" value="F:DNA-binding transcription factor activity"/>
    <property type="evidence" value="ECO:0007669"/>
    <property type="project" value="InterPro"/>
</dbReference>
<dbReference type="InterPro" id="IPR005119">
    <property type="entry name" value="LysR_subst-bd"/>
</dbReference>
<keyword evidence="7" id="KW-1185">Reference proteome</keyword>
<dbReference type="InterPro" id="IPR000847">
    <property type="entry name" value="LysR_HTH_N"/>
</dbReference>
<dbReference type="PANTHER" id="PTHR30579">
    <property type="entry name" value="TRANSCRIPTIONAL REGULATOR"/>
    <property type="match status" value="1"/>
</dbReference>
<dbReference type="InterPro" id="IPR036388">
    <property type="entry name" value="WH-like_DNA-bd_sf"/>
</dbReference>
<sequence>MIDYRQLQAFATVLECQSFDKAAQRLHLTQSAVSQRVKQLEERIGQLLIVRSQPLHPTPAGQQLLRHFHQIKLLQSELLDGLGDAYEQGFTRLSIGLNADSLETWFMEAIDPLLQQSPLLLDLRVDDQDQTHHFLRQGEVIGCISSSDQPIQGGSCVALGLTRYRALISTEFRDRYFAKGVDTESLLRAPAVVFNQRDELQDRYLKTYFDFEGDYFRHLVPSSNAFVELIARGHGWGMVPDQQSQALLEQQRLVELIPGNCIDVPLYWHSWNLSTDTGRRLTEVMMAYCRAHLLPLSDTD</sequence>
<keyword evidence="2" id="KW-0805">Transcription regulation</keyword>
<name>A0A369WAI0_9GAMM</name>
<dbReference type="InterPro" id="IPR017685">
    <property type="entry name" value="ArgP"/>
</dbReference>
<keyword evidence="4" id="KW-0804">Transcription</keyword>
<dbReference type="NCBIfam" id="NF002964">
    <property type="entry name" value="PRK03635.1"/>
    <property type="match status" value="1"/>
</dbReference>
<organism evidence="6 7">
    <name type="scientific">Motiliproteus coralliicola</name>
    <dbReference type="NCBI Taxonomy" id="2283196"/>
    <lineage>
        <taxon>Bacteria</taxon>
        <taxon>Pseudomonadati</taxon>
        <taxon>Pseudomonadota</taxon>
        <taxon>Gammaproteobacteria</taxon>
        <taxon>Oceanospirillales</taxon>
        <taxon>Oceanospirillaceae</taxon>
        <taxon>Motiliproteus</taxon>
    </lineage>
</organism>
<proteinExistence type="inferred from homology"/>
<dbReference type="PANTHER" id="PTHR30579:SF2">
    <property type="entry name" value="HTH-TYPE TRANSCRIPTIONAL REGULATOR ARGP"/>
    <property type="match status" value="1"/>
</dbReference>
<dbReference type="EMBL" id="QQOH01000004">
    <property type="protein sequence ID" value="RDE19028.1"/>
    <property type="molecule type" value="Genomic_DNA"/>
</dbReference>
<comment type="caution">
    <text evidence="6">The sequence shown here is derived from an EMBL/GenBank/DDBJ whole genome shotgun (WGS) entry which is preliminary data.</text>
</comment>
<dbReference type="AlphaFoldDB" id="A0A369WAI0"/>
<dbReference type="Gene3D" id="3.40.190.290">
    <property type="match status" value="1"/>
</dbReference>
<dbReference type="SUPFAM" id="SSF46785">
    <property type="entry name" value="Winged helix' DNA-binding domain"/>
    <property type="match status" value="1"/>
</dbReference>
<evidence type="ECO:0000256" key="1">
    <source>
        <dbReference type="ARBA" id="ARBA00009437"/>
    </source>
</evidence>
<evidence type="ECO:0000256" key="4">
    <source>
        <dbReference type="ARBA" id="ARBA00023163"/>
    </source>
</evidence>
<reference evidence="6 7" key="1">
    <citation type="submission" date="2018-07" db="EMBL/GenBank/DDBJ databases">
        <title>Motiliproteus coralliicola sp. nov., a bacterium isolated from Coral.</title>
        <authorList>
            <person name="Wang G."/>
        </authorList>
    </citation>
    <scope>NUCLEOTIDE SEQUENCE [LARGE SCALE GENOMIC DNA]</scope>
    <source>
        <strain evidence="6 7">C34</strain>
    </source>
</reference>
<comment type="similarity">
    <text evidence="1">Belongs to the LysR transcriptional regulatory family.</text>
</comment>
<dbReference type="GO" id="GO:0003677">
    <property type="term" value="F:DNA binding"/>
    <property type="evidence" value="ECO:0007669"/>
    <property type="project" value="UniProtKB-KW"/>
</dbReference>
<dbReference type="NCBIfam" id="NF009888">
    <property type="entry name" value="PRK13348.1"/>
    <property type="match status" value="1"/>
</dbReference>
<evidence type="ECO:0000256" key="3">
    <source>
        <dbReference type="ARBA" id="ARBA00023125"/>
    </source>
</evidence>
<dbReference type="FunFam" id="1.10.10.10:FF:000001">
    <property type="entry name" value="LysR family transcriptional regulator"/>
    <property type="match status" value="1"/>
</dbReference>
<dbReference type="Gene3D" id="1.10.10.10">
    <property type="entry name" value="Winged helix-like DNA-binding domain superfamily/Winged helix DNA-binding domain"/>
    <property type="match status" value="1"/>
</dbReference>
<dbReference type="InterPro" id="IPR050176">
    <property type="entry name" value="LTTR"/>
</dbReference>
<feature type="domain" description="HTH lysR-type" evidence="5">
    <location>
        <begin position="2"/>
        <end position="58"/>
    </location>
</feature>
<gene>
    <name evidence="6" type="ORF">DV711_15635</name>
</gene>
<evidence type="ECO:0000259" key="5">
    <source>
        <dbReference type="PROSITE" id="PS50931"/>
    </source>
</evidence>